<dbReference type="Proteomes" id="UP000054742">
    <property type="component" value="Unassembled WGS sequence"/>
</dbReference>
<dbReference type="PATRIC" id="fig|29422.6.peg.1592"/>
<dbReference type="AlphaFoldDB" id="A0A0W0SLE9"/>
<dbReference type="RefSeq" id="WP_058441572.1">
    <property type="nucleotide sequence ID" value="NZ_CAAAHU010000003.1"/>
</dbReference>
<dbReference type="Pfam" id="PF05036">
    <property type="entry name" value="SPOR"/>
    <property type="match status" value="1"/>
</dbReference>
<proteinExistence type="predicted"/>
<sequence length="509" mass="56661">MQNVTQELENKEINKSSDKNIFKPGAWLTKIDFINHLILFNNALIAVLAEAGGGKTTFIELLQAGLDSQIKSQVIKAVPPFTQASLLVQLATMFHLRTDSELTIANIIQQINERKAHVLLIIDDAQHVPDAFLQETLLVLKQQGEQCFFHICLISDFSLAASLNKLEADSLGSMIHRFEPGALTETETKTYLLNSLPTLKRIDQTMSDKRLEQFYQLTGGNIARINKEMTNYFCPESLKSAAIQKSSFSKYIGLTATVAVAFLASVYIWQNQDMFGQIKPPVNQEKPQVVIVEQKLPSFVPKVPAMQNNEPALVSQIPSFNGEKMDSYIPAFTMAAIKQALQPPPLKRVVDVVLDEDENNNDPSLVVMDKVVVIPKTLVNQDIKQVAVLERSVVSSRDVPKPMSQPAFNAEVSTIALETTPTIMQQGQFTVQILASQNLADIKRFINLHHLDSNTKIRLAKRQGVNWYVLTLGEYGRFEQAQHAANNLPVALTQFKPWIRSTSGLAALG</sequence>
<dbReference type="PANTHER" id="PTHR35894">
    <property type="entry name" value="GENERAL SECRETION PATHWAY PROTEIN A-RELATED"/>
    <property type="match status" value="1"/>
</dbReference>
<protein>
    <submittedName>
        <fullName evidence="3">DamX-related protein</fullName>
    </submittedName>
</protein>
<dbReference type="Gene3D" id="3.40.50.300">
    <property type="entry name" value="P-loop containing nucleotide triphosphate hydrolases"/>
    <property type="match status" value="1"/>
</dbReference>
<keyword evidence="1" id="KW-0812">Transmembrane</keyword>
<dbReference type="InterPro" id="IPR049945">
    <property type="entry name" value="AAA_22"/>
</dbReference>
<evidence type="ECO:0000313" key="3">
    <source>
        <dbReference type="EMBL" id="KTC84142.1"/>
    </source>
</evidence>
<organism evidence="3 4">
    <name type="scientific">Legionella brunensis</name>
    <dbReference type="NCBI Taxonomy" id="29422"/>
    <lineage>
        <taxon>Bacteria</taxon>
        <taxon>Pseudomonadati</taxon>
        <taxon>Pseudomonadota</taxon>
        <taxon>Gammaproteobacteria</taxon>
        <taxon>Legionellales</taxon>
        <taxon>Legionellaceae</taxon>
        <taxon>Legionella</taxon>
    </lineage>
</organism>
<comment type="caution">
    <text evidence="3">The sequence shown here is derived from an EMBL/GenBank/DDBJ whole genome shotgun (WGS) entry which is preliminary data.</text>
</comment>
<feature type="transmembrane region" description="Helical" evidence="1">
    <location>
        <begin position="251"/>
        <end position="269"/>
    </location>
</feature>
<accession>A0A0W0SLE9</accession>
<dbReference type="Gene3D" id="3.30.70.1070">
    <property type="entry name" value="Sporulation related repeat"/>
    <property type="match status" value="1"/>
</dbReference>
<dbReference type="GO" id="GO:0016887">
    <property type="term" value="F:ATP hydrolysis activity"/>
    <property type="evidence" value="ECO:0007669"/>
    <property type="project" value="InterPro"/>
</dbReference>
<keyword evidence="1" id="KW-0472">Membrane</keyword>
<dbReference type="InterPro" id="IPR027417">
    <property type="entry name" value="P-loop_NTPase"/>
</dbReference>
<evidence type="ECO:0000259" key="2">
    <source>
        <dbReference type="PROSITE" id="PS51724"/>
    </source>
</evidence>
<reference evidence="3 4" key="1">
    <citation type="submission" date="2015-11" db="EMBL/GenBank/DDBJ databases">
        <title>Genomic analysis of 38 Legionella species identifies large and diverse effector repertoires.</title>
        <authorList>
            <person name="Burstein D."/>
            <person name="Amaro F."/>
            <person name="Zusman T."/>
            <person name="Lifshitz Z."/>
            <person name="Cohen O."/>
            <person name="Gilbert J.A."/>
            <person name="Pupko T."/>
            <person name="Shuman H.A."/>
            <person name="Segal G."/>
        </authorList>
    </citation>
    <scope>NUCLEOTIDE SEQUENCE [LARGE SCALE GENOMIC DNA]</scope>
    <source>
        <strain evidence="3 4">ATCC 43878</strain>
    </source>
</reference>
<dbReference type="InterPro" id="IPR052026">
    <property type="entry name" value="ExeA_AAA_ATPase_DNA-bind"/>
</dbReference>
<evidence type="ECO:0000256" key="1">
    <source>
        <dbReference type="SAM" id="Phobius"/>
    </source>
</evidence>
<dbReference type="PANTHER" id="PTHR35894:SF1">
    <property type="entry name" value="PHOSPHORIBULOKINASE _ URIDINE KINASE FAMILY"/>
    <property type="match status" value="1"/>
</dbReference>
<evidence type="ECO:0000313" key="4">
    <source>
        <dbReference type="Proteomes" id="UP000054742"/>
    </source>
</evidence>
<dbReference type="GO" id="GO:0042834">
    <property type="term" value="F:peptidoglycan binding"/>
    <property type="evidence" value="ECO:0007669"/>
    <property type="project" value="InterPro"/>
</dbReference>
<dbReference type="InterPro" id="IPR007730">
    <property type="entry name" value="SPOR-like_dom"/>
</dbReference>
<gene>
    <name evidence="3" type="ORF">Lbru_1503</name>
</gene>
<dbReference type="InterPro" id="IPR036680">
    <property type="entry name" value="SPOR-like_sf"/>
</dbReference>
<dbReference type="EMBL" id="LNXV01000011">
    <property type="protein sequence ID" value="KTC84142.1"/>
    <property type="molecule type" value="Genomic_DNA"/>
</dbReference>
<dbReference type="STRING" id="29422.Lbru_1503"/>
<keyword evidence="4" id="KW-1185">Reference proteome</keyword>
<dbReference type="OrthoDB" id="5648409at2"/>
<name>A0A0W0SLE9_9GAMM</name>
<dbReference type="SUPFAM" id="SSF52540">
    <property type="entry name" value="P-loop containing nucleoside triphosphate hydrolases"/>
    <property type="match status" value="1"/>
</dbReference>
<dbReference type="Pfam" id="PF13401">
    <property type="entry name" value="AAA_22"/>
    <property type="match status" value="1"/>
</dbReference>
<dbReference type="PROSITE" id="PS51724">
    <property type="entry name" value="SPOR"/>
    <property type="match status" value="1"/>
</dbReference>
<feature type="domain" description="SPOR" evidence="2">
    <location>
        <begin position="423"/>
        <end position="502"/>
    </location>
</feature>
<keyword evidence="1" id="KW-1133">Transmembrane helix</keyword>